<keyword evidence="3" id="KW-1185">Reference proteome</keyword>
<evidence type="ECO:0000313" key="3">
    <source>
        <dbReference type="Proteomes" id="UP000645610"/>
    </source>
</evidence>
<organism evidence="2 3">
    <name type="scientific">Hymenobacter properus</name>
    <dbReference type="NCBI Taxonomy" id="2791026"/>
    <lineage>
        <taxon>Bacteria</taxon>
        <taxon>Pseudomonadati</taxon>
        <taxon>Bacteroidota</taxon>
        <taxon>Cytophagia</taxon>
        <taxon>Cytophagales</taxon>
        <taxon>Hymenobacteraceae</taxon>
        <taxon>Hymenobacter</taxon>
    </lineage>
</organism>
<comment type="caution">
    <text evidence="2">The sequence shown here is derived from an EMBL/GenBank/DDBJ whole genome shotgun (WGS) entry which is preliminary data.</text>
</comment>
<proteinExistence type="predicted"/>
<keyword evidence="1" id="KW-0732">Signal</keyword>
<dbReference type="RefSeq" id="WP_196285253.1">
    <property type="nucleotide sequence ID" value="NZ_JADQDP010000001.1"/>
</dbReference>
<evidence type="ECO:0000313" key="2">
    <source>
        <dbReference type="EMBL" id="MBF9140922.1"/>
    </source>
</evidence>
<evidence type="ECO:0000256" key="1">
    <source>
        <dbReference type="SAM" id="SignalP"/>
    </source>
</evidence>
<feature type="chain" id="PRO_5036793021" evidence="1">
    <location>
        <begin position="27"/>
        <end position="1032"/>
    </location>
</feature>
<gene>
    <name evidence="2" type="ORF">I2I01_04715</name>
</gene>
<name>A0A931FHC6_9BACT</name>
<dbReference type="NCBIfam" id="TIGR04183">
    <property type="entry name" value="Por_Secre_tail"/>
    <property type="match status" value="1"/>
</dbReference>
<reference evidence="2 3" key="1">
    <citation type="submission" date="2020-11" db="EMBL/GenBank/DDBJ databases">
        <authorList>
            <person name="Kim M.K."/>
        </authorList>
    </citation>
    <scope>NUCLEOTIDE SEQUENCE [LARGE SCALE GENOMIC DNA]</scope>
    <source>
        <strain evidence="2 3">BT439</strain>
    </source>
</reference>
<dbReference type="Proteomes" id="UP000645610">
    <property type="component" value="Unassembled WGS sequence"/>
</dbReference>
<protein>
    <submittedName>
        <fullName evidence="2">T9SS type A sorting domain-containing protein</fullName>
    </submittedName>
</protein>
<dbReference type="InterPro" id="IPR026444">
    <property type="entry name" value="Secre_tail"/>
</dbReference>
<sequence length="1032" mass="103712">MLRAAGPRLPWLALLLAIFISFAAAAAAPAHRPASKTKTVVALHKLGASVVSGGDFSLDFVAAAPYTYIHSTGGGAFNDRTIGKNMDVVESLEGGDFTCGDVVTYLTEITVNPNAAGVQTIALDYSFLADATGQPGVALGSFGTVQVNRGVVSNGAGAGNTDSGLIENAGGTSSVATLINPHLTGPLFQSGSTLEGTVTLTGLDPGETLILRVDVRIACNPGSSPTGNLQAAIVAGRVTAPAADNINVGKQTIPFKNVDRIIFPSCHLPAAGPVCASDVTVHTATTDISGATYTWSITGNGVMVVNGQDVTSTVTTSAGTTSSVSVRAGTTGSYTLTVVISKASYGNQPCSVSVQINSINPGSISGGGPGCAPFDAPPFGSTDATGAGTISYQWQSRTGANAFADIANATGPTYDPGALSVTTDFRRMAISTIATGTAGAVSCPAASNILTITPNALPAVYTLTGTPYCDYGTPAGTIGLSGSELGVNYELFNGAASVSTKQGTGSALSWTGLGAGTYSVVATNTTTLCPSTSGTAAVVANALPTVYALKGTPYCDNGTPAGIVDLSGSEVGVNYELFNGASSVSTQAGTGNALSWTGLSASAAYTVVATNATTLCPSTTGPATVVAKALPTGALSGGASLCMGQATTLRVALTGAQPWSLTYSDGTSPVTVSGITASPYTFSVSPTAGTTYTLTAVSDANCSGTPTGTATVNVSTCDQYCTLTQGFYGSTNGKYCNGQTAVELISSLLAPSPLVIGQGTTHTFIMTSARAACLNANMPAGGNPSAFLNATGPAYNMAYALNCAISPLNVPLKKGKFDNTLLGQTIALGLNQRLVGSSALSSLTIMAQYMTTQPSTTCGTGGIPTGSPEVFTFPASAVGYTVGNLYDMANRALGGDNSAPMLSVGDMTQALGAVNNGFDKCRFLLGFSSSMPTQSRTALASAPAAGPDESLHAYPNPFSASTVLQFTLPQAASYQLAVYDISGRLVARVASGNAEAGVRYSFPLAGGLQEGVYIARLVTGKSTQVIRLNLIK</sequence>
<dbReference type="AlphaFoldDB" id="A0A931FHC6"/>
<accession>A0A931FHC6</accession>
<dbReference type="EMBL" id="JADQDP010000001">
    <property type="protein sequence ID" value="MBF9140922.1"/>
    <property type="molecule type" value="Genomic_DNA"/>
</dbReference>
<feature type="signal peptide" evidence="1">
    <location>
        <begin position="1"/>
        <end position="26"/>
    </location>
</feature>